<dbReference type="NCBIfam" id="NF009488">
    <property type="entry name" value="PRK12850.1"/>
    <property type="match status" value="1"/>
</dbReference>
<keyword evidence="6" id="KW-0963">Cytoplasm</keyword>
<accession>A0ABN6PJD7</accession>
<dbReference type="NCBIfam" id="NF009487">
    <property type="entry name" value="PRK12849.1"/>
    <property type="match status" value="1"/>
</dbReference>
<dbReference type="PANTHER" id="PTHR45633">
    <property type="entry name" value="60 KDA HEAT SHOCK PROTEIN, MITOCHONDRIAL"/>
    <property type="match status" value="1"/>
</dbReference>
<feature type="binding site" evidence="6">
    <location>
        <position position="461"/>
    </location>
    <ligand>
        <name>ATP</name>
        <dbReference type="ChEBI" id="CHEBI:30616"/>
    </ligand>
</feature>
<evidence type="ECO:0000313" key="10">
    <source>
        <dbReference type="EMBL" id="BDI05135.1"/>
    </source>
</evidence>
<protein>
    <recommendedName>
        <fullName evidence="6">Chaperonin GroEL</fullName>
        <ecNumber evidence="6">5.6.1.7</ecNumber>
    </recommendedName>
    <alternativeName>
        <fullName evidence="6">60 kDa chaperonin</fullName>
    </alternativeName>
    <alternativeName>
        <fullName evidence="6">Chaperonin-60</fullName>
        <shortName evidence="6">Cpn60</shortName>
    </alternativeName>
</protein>
<comment type="subunit">
    <text evidence="6 8">Forms a cylinder of 14 subunits composed of two heptameric rings stacked back-to-back. Interacts with the co-chaperonin GroES.</text>
</comment>
<evidence type="ECO:0000256" key="8">
    <source>
        <dbReference type="RuleBase" id="RU000419"/>
    </source>
</evidence>
<evidence type="ECO:0000256" key="5">
    <source>
        <dbReference type="ARBA" id="ARBA00023235"/>
    </source>
</evidence>
<feature type="binding site" evidence="6">
    <location>
        <begin position="75"/>
        <end position="78"/>
    </location>
    <ligand>
        <name>ATP</name>
        <dbReference type="ChEBI" id="CHEBI:30616"/>
    </ligand>
</feature>
<dbReference type="InterPro" id="IPR001844">
    <property type="entry name" value="Cpn60/GroEL"/>
</dbReference>
<dbReference type="SUPFAM" id="SSF52029">
    <property type="entry name" value="GroEL apical domain-like"/>
    <property type="match status" value="1"/>
</dbReference>
<dbReference type="InterPro" id="IPR027409">
    <property type="entry name" value="GroEL-like_apical_dom_sf"/>
</dbReference>
<dbReference type="NCBIfam" id="NF000592">
    <property type="entry name" value="PRK00013.1"/>
    <property type="match status" value="1"/>
</dbReference>
<evidence type="ECO:0000256" key="2">
    <source>
        <dbReference type="ARBA" id="ARBA00022741"/>
    </source>
</evidence>
<keyword evidence="3 6" id="KW-0067">ATP-binding</keyword>
<comment type="similarity">
    <text evidence="1 6 7">Belongs to the chaperonin (HSP60) family.</text>
</comment>
<dbReference type="NCBIfam" id="NF009489">
    <property type="entry name" value="PRK12851.1"/>
    <property type="match status" value="1"/>
</dbReference>
<dbReference type="InterPro" id="IPR002423">
    <property type="entry name" value="Cpn60/GroEL/TCP-1"/>
</dbReference>
<keyword evidence="11" id="KW-1185">Reference proteome</keyword>
<evidence type="ECO:0000256" key="3">
    <source>
        <dbReference type="ARBA" id="ARBA00022840"/>
    </source>
</evidence>
<comment type="function">
    <text evidence="6 8">Together with its co-chaperonin GroES, plays an essential role in assisting protein folding. The GroEL-GroES system forms a nano-cage that allows encapsulation of the non-native substrate proteins and provides a physical environment optimized to promote and accelerate protein folding.</text>
</comment>
<evidence type="ECO:0000313" key="11">
    <source>
        <dbReference type="Proteomes" id="UP001057498"/>
    </source>
</evidence>
<dbReference type="SUPFAM" id="SSF54849">
    <property type="entry name" value="GroEL-intermediate domain like"/>
    <property type="match status" value="1"/>
</dbReference>
<dbReference type="HAMAP" id="MF_00600">
    <property type="entry name" value="CH60"/>
    <property type="match status" value="1"/>
</dbReference>
<dbReference type="PRINTS" id="PR00298">
    <property type="entry name" value="CHAPERONIN60"/>
</dbReference>
<dbReference type="Proteomes" id="UP001057498">
    <property type="component" value="Chromosome"/>
</dbReference>
<dbReference type="Gene3D" id="3.50.7.10">
    <property type="entry name" value="GroEL"/>
    <property type="match status" value="1"/>
</dbReference>
<reference evidence="10" key="1">
    <citation type="submission" date="2022-04" db="EMBL/GenBank/DDBJ databases">
        <title>Whole genome sequence of Sphaerotilus sp. FB-5.</title>
        <authorList>
            <person name="Takeda M."/>
            <person name="Narihara S."/>
            <person name="Akimoto M."/>
            <person name="Akimoto R."/>
            <person name="Nishiyashiki S."/>
            <person name="Murakami T."/>
        </authorList>
    </citation>
    <scope>NUCLEOTIDE SEQUENCE</scope>
    <source>
        <strain evidence="10">FB-5</strain>
    </source>
</reference>
<proteinExistence type="inferred from homology"/>
<comment type="caution">
    <text evidence="6">Lacks conserved residue(s) required for the propagation of feature annotation.</text>
</comment>
<feature type="region of interest" description="Disordered" evidence="9">
    <location>
        <begin position="1"/>
        <end position="29"/>
    </location>
</feature>
<evidence type="ECO:0000256" key="9">
    <source>
        <dbReference type="SAM" id="MobiDB-lite"/>
    </source>
</evidence>
<sequence length="585" mass="62298">MARNVRSGLHAPHRPRDRRKRAPGPTSQQLSALNALRRRAAKIVGMNAKILLFDDAAHRKIADGVDILADAVMLTLGPRGRTVLLQQPFGAPTVVNSGVIVAKAIELEDPFEDMGAQMVREVALRTSEMAGDGTTTATLLARAMVREGMKVVAAGMNPMDVRRGIEQATQRVVEALRQLAQPCRTSAEIAHVAAISGNNDRSIGTLIAQAMDKVGREGAITIEDGTGVASELLVVEGLQFDRGFLSAYFITQADKQQAVLEDPVILLADRKIATVKDVLPALELVAKEGRPLLMVCDELEGEALATLVVNHLRGVVKCCAVRAPGFGDRRRDMLEDLAILSGGQVVSEQLGLSMEQVTPERLGRARRVEVSKDHTTVVGGGGDPQVIAERVAQLRRAIEDKATTKYDREQLEQRVAKLTGGVAVLKVGAATEAEMKERRIRLEDALHATRAAVDEGIVPGGGVALLRCRRALDQAQGANSDIAAGMQIVQRALEAPLRQIVRNAAEEDSVVLGRVAAAEGAYGYNASSREYGDLLEMGVIDPAKVTRLALQNAASIASLLLTTGCMIAAKPAPSGAATPPAADLY</sequence>
<dbReference type="Pfam" id="PF00118">
    <property type="entry name" value="Cpn60_TCP1"/>
    <property type="match status" value="1"/>
</dbReference>
<dbReference type="Gene3D" id="3.30.260.10">
    <property type="entry name" value="TCP-1-like chaperonin intermediate domain"/>
    <property type="match status" value="1"/>
</dbReference>
<dbReference type="EMBL" id="AP025730">
    <property type="protein sequence ID" value="BDI05135.1"/>
    <property type="molecule type" value="Genomic_DNA"/>
</dbReference>
<feature type="compositionally biased region" description="Basic residues" evidence="9">
    <location>
        <begin position="11"/>
        <end position="22"/>
    </location>
</feature>
<dbReference type="PROSITE" id="PS00296">
    <property type="entry name" value="CHAPERONINS_CPN60"/>
    <property type="match status" value="1"/>
</dbReference>
<name>A0ABN6PJD7_9BURK</name>
<gene>
    <name evidence="10" type="primary">groL_2</name>
    <name evidence="6" type="synonym">groEL</name>
    <name evidence="6" type="synonym">groL</name>
    <name evidence="10" type="ORF">CATMQ487_21050</name>
</gene>
<dbReference type="InterPro" id="IPR027410">
    <property type="entry name" value="TCP-1-like_intermed_sf"/>
</dbReference>
<dbReference type="InterPro" id="IPR027413">
    <property type="entry name" value="GROEL-like_equatorial_sf"/>
</dbReference>
<dbReference type="InterPro" id="IPR018370">
    <property type="entry name" value="Chaperonin_Cpn60_CS"/>
</dbReference>
<evidence type="ECO:0000256" key="6">
    <source>
        <dbReference type="HAMAP-Rule" id="MF_00600"/>
    </source>
</evidence>
<dbReference type="NCBIfam" id="TIGR02348">
    <property type="entry name" value="GroEL"/>
    <property type="match status" value="1"/>
</dbReference>
<comment type="subcellular location">
    <subcellularLocation>
        <location evidence="6">Cytoplasm</location>
    </subcellularLocation>
</comment>
<dbReference type="SUPFAM" id="SSF48592">
    <property type="entry name" value="GroEL equatorial domain-like"/>
    <property type="match status" value="1"/>
</dbReference>
<keyword evidence="5 6" id="KW-0413">Isomerase</keyword>
<keyword evidence="2 6" id="KW-0547">Nucleotide-binding</keyword>
<feature type="binding site" evidence="6">
    <location>
        <position position="541"/>
    </location>
    <ligand>
        <name>ATP</name>
        <dbReference type="ChEBI" id="CHEBI:30616"/>
    </ligand>
</feature>
<dbReference type="Gene3D" id="1.10.560.10">
    <property type="entry name" value="GroEL-like equatorial domain"/>
    <property type="match status" value="1"/>
</dbReference>
<feature type="binding site" evidence="6">
    <location>
        <begin position="132"/>
        <end position="136"/>
    </location>
    <ligand>
        <name>ATP</name>
        <dbReference type="ChEBI" id="CHEBI:30616"/>
    </ligand>
</feature>
<evidence type="ECO:0000256" key="4">
    <source>
        <dbReference type="ARBA" id="ARBA00023186"/>
    </source>
</evidence>
<dbReference type="EC" id="5.6.1.7" evidence="6"/>
<evidence type="ECO:0000256" key="1">
    <source>
        <dbReference type="ARBA" id="ARBA00006607"/>
    </source>
</evidence>
<dbReference type="CDD" id="cd03344">
    <property type="entry name" value="GroEL"/>
    <property type="match status" value="1"/>
</dbReference>
<keyword evidence="4 6" id="KW-0143">Chaperone</keyword>
<evidence type="ECO:0000256" key="7">
    <source>
        <dbReference type="RuleBase" id="RU000418"/>
    </source>
</evidence>
<organism evidence="10 11">
    <name type="scientific">Sphaerotilus microaerophilus</name>
    <dbReference type="NCBI Taxonomy" id="2914710"/>
    <lineage>
        <taxon>Bacteria</taxon>
        <taxon>Pseudomonadati</taxon>
        <taxon>Pseudomonadota</taxon>
        <taxon>Betaproteobacteria</taxon>
        <taxon>Burkholderiales</taxon>
        <taxon>Sphaerotilaceae</taxon>
        <taxon>Sphaerotilus</taxon>
    </lineage>
</organism>